<accession>A0A328U8C0</accession>
<dbReference type="GO" id="GO:0008990">
    <property type="term" value="F:rRNA (guanine-N2-)-methyltransferase activity"/>
    <property type="evidence" value="ECO:0007669"/>
    <property type="project" value="InterPro"/>
</dbReference>
<evidence type="ECO:0000313" key="2">
    <source>
        <dbReference type="Proteomes" id="UP000249260"/>
    </source>
</evidence>
<dbReference type="OrthoDB" id="1653798at2"/>
<name>A0A328U8C0_9BACL</name>
<keyword evidence="1" id="KW-0808">Transferase</keyword>
<dbReference type="SUPFAM" id="SSF53335">
    <property type="entry name" value="S-adenosyl-L-methionine-dependent methyltransferases"/>
    <property type="match status" value="1"/>
</dbReference>
<keyword evidence="1" id="KW-0489">Methyltransferase</keyword>
<organism evidence="1 2">
    <name type="scientific">Paenibacillus montanisoli</name>
    <dbReference type="NCBI Taxonomy" id="2081970"/>
    <lineage>
        <taxon>Bacteria</taxon>
        <taxon>Bacillati</taxon>
        <taxon>Bacillota</taxon>
        <taxon>Bacilli</taxon>
        <taxon>Bacillales</taxon>
        <taxon>Paenibacillaceae</taxon>
        <taxon>Paenibacillus</taxon>
    </lineage>
</organism>
<evidence type="ECO:0000313" key="1">
    <source>
        <dbReference type="EMBL" id="RAP78710.1"/>
    </source>
</evidence>
<protein>
    <submittedName>
        <fullName evidence="1">SAM-dependent methyltransferase</fullName>
    </submittedName>
</protein>
<dbReference type="EMBL" id="QLUW01000001">
    <property type="protein sequence ID" value="RAP78710.1"/>
    <property type="molecule type" value="Genomic_DNA"/>
</dbReference>
<comment type="caution">
    <text evidence="1">The sequence shown here is derived from an EMBL/GenBank/DDBJ whole genome shotgun (WGS) entry which is preliminary data.</text>
</comment>
<keyword evidence="2" id="KW-1185">Reference proteome</keyword>
<dbReference type="PANTHER" id="PTHR36112:SF1">
    <property type="entry name" value="RIBOSOMAL RNA SMALL SUBUNIT METHYLTRANSFERASE J"/>
    <property type="match status" value="1"/>
</dbReference>
<dbReference type="InterPro" id="IPR007536">
    <property type="entry name" value="16SrRNA_methylTrfase_J"/>
</dbReference>
<dbReference type="InterPro" id="IPR029063">
    <property type="entry name" value="SAM-dependent_MTases_sf"/>
</dbReference>
<dbReference type="Pfam" id="PF04445">
    <property type="entry name" value="SAM_MT"/>
    <property type="match status" value="1"/>
</dbReference>
<dbReference type="PANTHER" id="PTHR36112">
    <property type="entry name" value="RIBOSOMAL RNA SMALL SUBUNIT METHYLTRANSFERASE J"/>
    <property type="match status" value="1"/>
</dbReference>
<dbReference type="Proteomes" id="UP000249260">
    <property type="component" value="Unassembled WGS sequence"/>
</dbReference>
<sequence>MPSRQADRRSYDDLSARENVQAGDVLIITTPQKPTQEQTAYAIGLAEELGGRFVPRKQDSLSLLKAKYGDNRLLVADDRGLRYYEDSEEPLYFHPSMAYVRVKRMRKGEADPLIALTGCQPGDRVIDCTAGLGSDAIVFAYGVGPQGQVTALESEQMLYTVVREGLKTYETEHEDVNEAFRRIEMRNMNHLEYLSRLPDKSADIVYFDPMFRKPMHDSSALQPLRGLANNAALTEESVRQAVRVARKMVVLKEHKDSEEFQRLGFERRHINKIAYGVIQPT</sequence>
<dbReference type="Gene3D" id="3.40.50.150">
    <property type="entry name" value="Vaccinia Virus protein VP39"/>
    <property type="match status" value="1"/>
</dbReference>
<dbReference type="AlphaFoldDB" id="A0A328U8C0"/>
<reference evidence="1 2" key="1">
    <citation type="submission" date="2018-06" db="EMBL/GenBank/DDBJ databases">
        <title>Paenibacillus montanisoli sp. nov., isolated from mountain area soil.</title>
        <authorList>
            <person name="Wu M."/>
        </authorList>
    </citation>
    <scope>NUCLEOTIDE SEQUENCE [LARGE SCALE GENOMIC DNA]</scope>
    <source>
        <strain evidence="1 2">RA17</strain>
    </source>
</reference>
<gene>
    <name evidence="1" type="ORF">DL346_07145</name>
</gene>
<proteinExistence type="predicted"/>